<dbReference type="RefSeq" id="WP_129002606.1">
    <property type="nucleotide sequence ID" value="NZ_SDHZ01000001.1"/>
</dbReference>
<gene>
    <name evidence="1" type="ORF">ESB13_08690</name>
</gene>
<protein>
    <submittedName>
        <fullName evidence="1">L-rhamnose mutarotase</fullName>
    </submittedName>
</protein>
<evidence type="ECO:0000313" key="2">
    <source>
        <dbReference type="Proteomes" id="UP000290545"/>
    </source>
</evidence>
<dbReference type="EMBL" id="SDHZ01000001">
    <property type="protein sequence ID" value="RXK86857.1"/>
    <property type="molecule type" value="Genomic_DNA"/>
</dbReference>
<keyword evidence="2" id="KW-1185">Reference proteome</keyword>
<comment type="caution">
    <text evidence="1">The sequence shown here is derived from an EMBL/GenBank/DDBJ whole genome shotgun (WGS) entry which is preliminary data.</text>
</comment>
<organism evidence="1 2">
    <name type="scientific">Filimonas effusa</name>
    <dbReference type="NCBI Taxonomy" id="2508721"/>
    <lineage>
        <taxon>Bacteria</taxon>
        <taxon>Pseudomonadati</taxon>
        <taxon>Bacteroidota</taxon>
        <taxon>Chitinophagia</taxon>
        <taxon>Chitinophagales</taxon>
        <taxon>Chitinophagaceae</taxon>
        <taxon>Filimonas</taxon>
    </lineage>
</organism>
<dbReference type="PANTHER" id="PTHR34389">
    <property type="entry name" value="L-RHAMNOSE MUTAROTASE"/>
    <property type="match status" value="1"/>
</dbReference>
<accession>A0A4Q1DBP0</accession>
<dbReference type="InterPro" id="IPR008000">
    <property type="entry name" value="Rham/fucose_mutarotase"/>
</dbReference>
<dbReference type="GO" id="GO:0016857">
    <property type="term" value="F:racemase and epimerase activity, acting on carbohydrates and derivatives"/>
    <property type="evidence" value="ECO:0007669"/>
    <property type="project" value="InterPro"/>
</dbReference>
<dbReference type="GO" id="GO:0019301">
    <property type="term" value="P:rhamnose catabolic process"/>
    <property type="evidence" value="ECO:0007669"/>
    <property type="project" value="TreeGrafter"/>
</dbReference>
<sequence>MKRIAFKMQLKPGCLAEYQKRHDAIWPSLATLIQKSGISDYDIFCDETTGTLFGVQYCSGTSSQSLGDNELVQEWWAYMSDIMETNSDFSPQTTPLTRVFHLD</sequence>
<dbReference type="PANTHER" id="PTHR34389:SF2">
    <property type="entry name" value="L-RHAMNOSE MUTAROTASE"/>
    <property type="match status" value="1"/>
</dbReference>
<dbReference type="SUPFAM" id="SSF54909">
    <property type="entry name" value="Dimeric alpha+beta barrel"/>
    <property type="match status" value="1"/>
</dbReference>
<name>A0A4Q1DBP0_9BACT</name>
<reference evidence="1 2" key="1">
    <citation type="submission" date="2019-01" db="EMBL/GenBank/DDBJ databases">
        <title>Filimonas sp. strain TTM-71.</title>
        <authorList>
            <person name="Chen W.-M."/>
        </authorList>
    </citation>
    <scope>NUCLEOTIDE SEQUENCE [LARGE SCALE GENOMIC DNA]</scope>
    <source>
        <strain evidence="1 2">TTM-71</strain>
    </source>
</reference>
<dbReference type="Pfam" id="PF05336">
    <property type="entry name" value="rhaM"/>
    <property type="match status" value="1"/>
</dbReference>
<dbReference type="Gene3D" id="3.30.70.100">
    <property type="match status" value="1"/>
</dbReference>
<dbReference type="InterPro" id="IPR011008">
    <property type="entry name" value="Dimeric_a/b-barrel"/>
</dbReference>
<dbReference type="OrthoDB" id="9799608at2"/>
<evidence type="ECO:0000313" key="1">
    <source>
        <dbReference type="EMBL" id="RXK86857.1"/>
    </source>
</evidence>
<proteinExistence type="predicted"/>
<dbReference type="AlphaFoldDB" id="A0A4Q1DBP0"/>
<dbReference type="Proteomes" id="UP000290545">
    <property type="component" value="Unassembled WGS sequence"/>
</dbReference>